<feature type="domain" description="HTH luxR-type" evidence="3">
    <location>
        <begin position="140"/>
        <end position="205"/>
    </location>
</feature>
<protein>
    <submittedName>
        <fullName evidence="5">Response regulator transcription factor</fullName>
    </submittedName>
</protein>
<reference evidence="5 6" key="1">
    <citation type="submission" date="2022-01" db="EMBL/GenBank/DDBJ databases">
        <title>Whole genome-based taxonomy of the Shewanellaceae.</title>
        <authorList>
            <person name="Martin-Rodriguez A.J."/>
        </authorList>
    </citation>
    <scope>NUCLEOTIDE SEQUENCE [LARGE SCALE GENOMIC DNA]</scope>
    <source>
        <strain evidence="5 6">DSM 24955</strain>
    </source>
</reference>
<dbReference type="InterPro" id="IPR000792">
    <property type="entry name" value="Tscrpt_reg_LuxR_C"/>
</dbReference>
<keyword evidence="1" id="KW-0238">DNA-binding</keyword>
<dbReference type="Proteomes" id="UP001202134">
    <property type="component" value="Unassembled WGS sequence"/>
</dbReference>
<proteinExistence type="predicted"/>
<comment type="caution">
    <text evidence="5">The sequence shown here is derived from an EMBL/GenBank/DDBJ whole genome shotgun (WGS) entry which is preliminary data.</text>
</comment>
<gene>
    <name evidence="5" type="ORF">L2737_19165</name>
</gene>
<accession>A0ABT0KUA9</accession>
<dbReference type="PROSITE" id="PS50110">
    <property type="entry name" value="RESPONSE_REGULATORY"/>
    <property type="match status" value="1"/>
</dbReference>
<dbReference type="Gene3D" id="3.40.50.2300">
    <property type="match status" value="1"/>
</dbReference>
<evidence type="ECO:0000313" key="6">
    <source>
        <dbReference type="Proteomes" id="UP001202134"/>
    </source>
</evidence>
<dbReference type="InterPro" id="IPR016032">
    <property type="entry name" value="Sig_transdc_resp-reg_C-effctor"/>
</dbReference>
<dbReference type="InterPro" id="IPR011006">
    <property type="entry name" value="CheY-like_superfamily"/>
</dbReference>
<dbReference type="InterPro" id="IPR001789">
    <property type="entry name" value="Sig_transdc_resp-reg_receiver"/>
</dbReference>
<keyword evidence="6" id="KW-1185">Reference proteome</keyword>
<name>A0ABT0KUA9_9GAMM</name>
<dbReference type="InterPro" id="IPR039420">
    <property type="entry name" value="WalR-like"/>
</dbReference>
<dbReference type="CDD" id="cd06170">
    <property type="entry name" value="LuxR_C_like"/>
    <property type="match status" value="1"/>
</dbReference>
<dbReference type="InterPro" id="IPR036388">
    <property type="entry name" value="WH-like_DNA-bd_sf"/>
</dbReference>
<evidence type="ECO:0000256" key="2">
    <source>
        <dbReference type="PROSITE-ProRule" id="PRU00169"/>
    </source>
</evidence>
<dbReference type="PROSITE" id="PS50043">
    <property type="entry name" value="HTH_LUXR_2"/>
    <property type="match status" value="1"/>
</dbReference>
<dbReference type="Gene3D" id="1.10.10.10">
    <property type="entry name" value="Winged helix-like DNA-binding domain superfamily/Winged helix DNA-binding domain"/>
    <property type="match status" value="1"/>
</dbReference>
<evidence type="ECO:0000259" key="4">
    <source>
        <dbReference type="PROSITE" id="PS50110"/>
    </source>
</evidence>
<dbReference type="SUPFAM" id="SSF46894">
    <property type="entry name" value="C-terminal effector domain of the bipartite response regulators"/>
    <property type="match status" value="1"/>
</dbReference>
<dbReference type="SMART" id="SM00421">
    <property type="entry name" value="HTH_LUXR"/>
    <property type="match status" value="1"/>
</dbReference>
<dbReference type="EMBL" id="JAKIKU010000014">
    <property type="protein sequence ID" value="MCL1047425.1"/>
    <property type="molecule type" value="Genomic_DNA"/>
</dbReference>
<evidence type="ECO:0000256" key="1">
    <source>
        <dbReference type="ARBA" id="ARBA00023125"/>
    </source>
</evidence>
<dbReference type="PANTHER" id="PTHR43214:SF42">
    <property type="entry name" value="TRANSCRIPTIONAL REGULATORY PROTEIN DESR"/>
    <property type="match status" value="1"/>
</dbReference>
<dbReference type="PANTHER" id="PTHR43214">
    <property type="entry name" value="TWO-COMPONENT RESPONSE REGULATOR"/>
    <property type="match status" value="1"/>
</dbReference>
<evidence type="ECO:0000313" key="5">
    <source>
        <dbReference type="EMBL" id="MCL1047425.1"/>
    </source>
</evidence>
<dbReference type="SMART" id="SM00448">
    <property type="entry name" value="REC"/>
    <property type="match status" value="1"/>
</dbReference>
<sequence>MRILLAEDQAMVRGALSALLTLTDDAALGKVEVTEAEDGAQAMALLKQQSFDLLLSDIEMPQHTGLELAQWLQQYQADSSHKTKIIILTTFGRAGYIKRALTAGVEGFLLKDAPTESLLSAIKQVMSGKKVIDPELAISAIGDIDPLNDKERKALRLASEGLSTSDIAAQLFIAEGTLRNYLSEAISKLNATNRIDAARIAKQKGWL</sequence>
<evidence type="ECO:0000259" key="3">
    <source>
        <dbReference type="PROSITE" id="PS50043"/>
    </source>
</evidence>
<dbReference type="SUPFAM" id="SSF52172">
    <property type="entry name" value="CheY-like"/>
    <property type="match status" value="1"/>
</dbReference>
<keyword evidence="2" id="KW-0597">Phosphoprotein</keyword>
<dbReference type="RefSeq" id="WP_102526804.1">
    <property type="nucleotide sequence ID" value="NZ_JAKIKU010000014.1"/>
</dbReference>
<feature type="modified residue" description="4-aspartylphosphate" evidence="2">
    <location>
        <position position="57"/>
    </location>
</feature>
<organism evidence="5 6">
    <name type="scientific">Shewanella electrodiphila</name>
    <dbReference type="NCBI Taxonomy" id="934143"/>
    <lineage>
        <taxon>Bacteria</taxon>
        <taxon>Pseudomonadati</taxon>
        <taxon>Pseudomonadota</taxon>
        <taxon>Gammaproteobacteria</taxon>
        <taxon>Alteromonadales</taxon>
        <taxon>Shewanellaceae</taxon>
        <taxon>Shewanella</taxon>
    </lineage>
</organism>
<dbReference type="Pfam" id="PF00072">
    <property type="entry name" value="Response_reg"/>
    <property type="match status" value="1"/>
</dbReference>
<feature type="domain" description="Response regulatory" evidence="4">
    <location>
        <begin position="2"/>
        <end position="126"/>
    </location>
</feature>
<dbReference type="Pfam" id="PF00196">
    <property type="entry name" value="GerE"/>
    <property type="match status" value="1"/>
</dbReference>
<dbReference type="PRINTS" id="PR00038">
    <property type="entry name" value="HTHLUXR"/>
</dbReference>